<keyword evidence="2" id="KW-1185">Reference proteome</keyword>
<gene>
    <name evidence="3" type="primary">LOC113464850</name>
</gene>
<reference evidence="3" key="1">
    <citation type="submission" date="2025-08" db="UniProtKB">
        <authorList>
            <consortium name="RefSeq"/>
        </authorList>
    </citation>
    <scope>IDENTIFICATION</scope>
    <source>
        <tissue evidence="3">Whole body</tissue>
    </source>
</reference>
<feature type="compositionally biased region" description="Basic and acidic residues" evidence="1">
    <location>
        <begin position="35"/>
        <end position="45"/>
    </location>
</feature>
<proteinExistence type="predicted"/>
<accession>A0AAJ7WF24</accession>
<feature type="compositionally biased region" description="Basic and acidic residues" evidence="1">
    <location>
        <begin position="15"/>
        <end position="24"/>
    </location>
</feature>
<evidence type="ECO:0000313" key="2">
    <source>
        <dbReference type="Proteomes" id="UP000694925"/>
    </source>
</evidence>
<name>A0AAJ7WF24_9HYME</name>
<protein>
    <submittedName>
        <fullName evidence="3">Uncharacterized protein LOC113464850 isoform X2</fullName>
    </submittedName>
</protein>
<dbReference type="AlphaFoldDB" id="A0AAJ7WF24"/>
<dbReference type="RefSeq" id="XP_026673030.1">
    <property type="nucleotide sequence ID" value="XM_026817229.1"/>
</dbReference>
<sequence>MAESDRQISRKRAKSQGEMEKLQEEISQLNKKIRKLQEERQKATDADASDSSNE</sequence>
<dbReference type="Proteomes" id="UP000694925">
    <property type="component" value="Unplaced"/>
</dbReference>
<dbReference type="GeneID" id="113464850"/>
<feature type="region of interest" description="Disordered" evidence="1">
    <location>
        <begin position="1"/>
        <end position="25"/>
    </location>
</feature>
<evidence type="ECO:0000256" key="1">
    <source>
        <dbReference type="SAM" id="MobiDB-lite"/>
    </source>
</evidence>
<organism evidence="2 3">
    <name type="scientific">Ceratina calcarata</name>
    <dbReference type="NCBI Taxonomy" id="156304"/>
    <lineage>
        <taxon>Eukaryota</taxon>
        <taxon>Metazoa</taxon>
        <taxon>Ecdysozoa</taxon>
        <taxon>Arthropoda</taxon>
        <taxon>Hexapoda</taxon>
        <taxon>Insecta</taxon>
        <taxon>Pterygota</taxon>
        <taxon>Neoptera</taxon>
        <taxon>Endopterygota</taxon>
        <taxon>Hymenoptera</taxon>
        <taxon>Apocrita</taxon>
        <taxon>Aculeata</taxon>
        <taxon>Apoidea</taxon>
        <taxon>Anthophila</taxon>
        <taxon>Apidae</taxon>
        <taxon>Ceratina</taxon>
        <taxon>Zadontomerus</taxon>
    </lineage>
</organism>
<evidence type="ECO:0000313" key="3">
    <source>
        <dbReference type="RefSeq" id="XP_026673030.1"/>
    </source>
</evidence>
<feature type="region of interest" description="Disordered" evidence="1">
    <location>
        <begin position="35"/>
        <end position="54"/>
    </location>
</feature>